<dbReference type="GO" id="GO:0004500">
    <property type="term" value="F:dopamine beta-monooxygenase activity"/>
    <property type="evidence" value="ECO:0007669"/>
    <property type="project" value="InterPro"/>
</dbReference>
<dbReference type="GO" id="GO:0005615">
    <property type="term" value="C:extracellular space"/>
    <property type="evidence" value="ECO:0007669"/>
    <property type="project" value="TreeGrafter"/>
</dbReference>
<keyword evidence="2" id="KW-1015">Disulfide bond</keyword>
<dbReference type="InterPro" id="IPR000323">
    <property type="entry name" value="Cu2_ascorb_mOase_N"/>
</dbReference>
<dbReference type="GO" id="GO:0006589">
    <property type="term" value="P:octopamine biosynthetic process"/>
    <property type="evidence" value="ECO:0007669"/>
    <property type="project" value="TreeGrafter"/>
</dbReference>
<dbReference type="Pfam" id="PF01082">
    <property type="entry name" value="Cu2_monooxygen"/>
    <property type="match status" value="1"/>
</dbReference>
<sequence>MSLVENDTMRVIYMYHESEPQRGLLIPGNLPNPEVAFRGYRSLFLTQKPQQHQDVDPNMKIMELRNQDVELPLLDDTLYWCKMFKLQDINQKSHVIKYEPVFDSVASIPYMQHIILYECQGSSPDLELMSREQGRPCYRPNNPPLSCNAIVATWAKGSEGFSFPLEAGYALDSTQSKFYMMETHYNNPLNTADSSKSTNRQKADNSGLRLYYTNNLRKHDAGVLSIGMDPNWRHIIPPFQEKVVSEGHCIEDCTRKGFPRQGISIFAVMMRTHLIGRQIKLRHIRNDEEFPPIAYDKNIDPNYQEYRRLPSAVRTMPGDRLISECTYDSSSRDQITLGGITTREESCIVLTYYYPRQKKLTTCHSLPSLPTVLHSLGIQELAIGSNPVLIASPPELAGMTLESRLVTYDWKNQFKSFQQVTRRGSFKAICWDAKNILIPVKVCGDGEMW</sequence>
<dbReference type="FunFam" id="2.60.120.230:FF:000001">
    <property type="entry name" value="Monooxygenase, DBH-like 1"/>
    <property type="match status" value="1"/>
</dbReference>
<dbReference type="OrthoDB" id="19261at2759"/>
<comment type="similarity">
    <text evidence="1">Belongs to the copper type II ascorbate-dependent monooxygenase family.</text>
</comment>
<dbReference type="SUPFAM" id="SSF49742">
    <property type="entry name" value="PHM/PNGase F"/>
    <property type="match status" value="2"/>
</dbReference>
<evidence type="ECO:0000259" key="5">
    <source>
        <dbReference type="Pfam" id="PF03712"/>
    </source>
</evidence>
<dbReference type="Gene3D" id="2.60.120.310">
    <property type="entry name" value="Copper type II, ascorbate-dependent monooxygenase, N-terminal domain"/>
    <property type="match status" value="1"/>
</dbReference>
<evidence type="ECO:0000256" key="1">
    <source>
        <dbReference type="ARBA" id="ARBA00010676"/>
    </source>
</evidence>
<accession>A0A9Q0NAF7</accession>
<dbReference type="GO" id="GO:0005507">
    <property type="term" value="F:copper ion binding"/>
    <property type="evidence" value="ECO:0007669"/>
    <property type="project" value="InterPro"/>
</dbReference>
<dbReference type="GO" id="GO:0042421">
    <property type="term" value="P:norepinephrine biosynthetic process"/>
    <property type="evidence" value="ECO:0007669"/>
    <property type="project" value="TreeGrafter"/>
</dbReference>
<evidence type="ECO:0000256" key="2">
    <source>
        <dbReference type="ARBA" id="ARBA00023157"/>
    </source>
</evidence>
<feature type="domain" description="Copper type II ascorbate-dependent monooxygenase C-terminal" evidence="5">
    <location>
        <begin position="220"/>
        <end position="365"/>
    </location>
</feature>
<dbReference type="Pfam" id="PF03712">
    <property type="entry name" value="Cu2_monoox_C"/>
    <property type="match status" value="1"/>
</dbReference>
<dbReference type="PRINTS" id="PR00767">
    <property type="entry name" value="DBMONOXGNASE"/>
</dbReference>
<comment type="caution">
    <text evidence="6">The sequence shown here is derived from an EMBL/GenBank/DDBJ whole genome shotgun (WGS) entry which is preliminary data.</text>
</comment>
<evidence type="ECO:0000313" key="7">
    <source>
        <dbReference type="Proteomes" id="UP001151699"/>
    </source>
</evidence>
<dbReference type="GO" id="GO:0030667">
    <property type="term" value="C:secretory granule membrane"/>
    <property type="evidence" value="ECO:0007669"/>
    <property type="project" value="TreeGrafter"/>
</dbReference>
<dbReference type="AlphaFoldDB" id="A0A9Q0NAF7"/>
<dbReference type="PANTHER" id="PTHR10157">
    <property type="entry name" value="DOPAMINE BETA HYDROXYLASE RELATED"/>
    <property type="match status" value="1"/>
</dbReference>
<keyword evidence="7" id="KW-1185">Reference proteome</keyword>
<reference evidence="6" key="1">
    <citation type="submission" date="2022-07" db="EMBL/GenBank/DDBJ databases">
        <authorList>
            <person name="Trinca V."/>
            <person name="Uliana J.V.C."/>
            <person name="Torres T.T."/>
            <person name="Ward R.J."/>
            <person name="Monesi N."/>
        </authorList>
    </citation>
    <scope>NUCLEOTIDE SEQUENCE</scope>
    <source>
        <strain evidence="6">HSMRA1968</strain>
        <tissue evidence="6">Whole embryos</tissue>
    </source>
</reference>
<gene>
    <name evidence="6" type="primary">olf413_1</name>
    <name evidence="6" type="ORF">Bhyg_01528</name>
</gene>
<dbReference type="InterPro" id="IPR000945">
    <property type="entry name" value="DBH-like"/>
</dbReference>
<dbReference type="Proteomes" id="UP001151699">
    <property type="component" value="Chromosome A"/>
</dbReference>
<dbReference type="InterPro" id="IPR036939">
    <property type="entry name" value="Cu2_ascorb_mOase_N_sf"/>
</dbReference>
<feature type="domain" description="Copper type II ascorbate-dependent monooxygenase N-terminal" evidence="4">
    <location>
        <begin position="62"/>
        <end position="190"/>
    </location>
</feature>
<dbReference type="Gene3D" id="2.60.120.230">
    <property type="match status" value="1"/>
</dbReference>
<dbReference type="PANTHER" id="PTHR10157:SF40">
    <property type="entry name" value="MOXD1 HOMOLOG 2"/>
    <property type="match status" value="1"/>
</dbReference>
<dbReference type="GO" id="GO:0042420">
    <property type="term" value="P:dopamine catabolic process"/>
    <property type="evidence" value="ECO:0007669"/>
    <property type="project" value="TreeGrafter"/>
</dbReference>
<evidence type="ECO:0000256" key="3">
    <source>
        <dbReference type="ARBA" id="ARBA00023180"/>
    </source>
</evidence>
<dbReference type="EMBL" id="WJQU01000001">
    <property type="protein sequence ID" value="KAJ6646317.1"/>
    <property type="molecule type" value="Genomic_DNA"/>
</dbReference>
<dbReference type="InterPro" id="IPR028460">
    <property type="entry name" value="Tbh/DBH"/>
</dbReference>
<keyword evidence="3" id="KW-0325">Glycoprotein</keyword>
<dbReference type="InterPro" id="IPR014784">
    <property type="entry name" value="Cu2_ascorb_mOase-like_C"/>
</dbReference>
<dbReference type="InterPro" id="IPR008977">
    <property type="entry name" value="PHM/PNGase_F_dom_sf"/>
</dbReference>
<dbReference type="FunFam" id="2.60.120.310:FF:000007">
    <property type="entry name" value="MOXD1 homolog 2"/>
    <property type="match status" value="1"/>
</dbReference>
<organism evidence="6 7">
    <name type="scientific">Pseudolycoriella hygida</name>
    <dbReference type="NCBI Taxonomy" id="35572"/>
    <lineage>
        <taxon>Eukaryota</taxon>
        <taxon>Metazoa</taxon>
        <taxon>Ecdysozoa</taxon>
        <taxon>Arthropoda</taxon>
        <taxon>Hexapoda</taxon>
        <taxon>Insecta</taxon>
        <taxon>Pterygota</taxon>
        <taxon>Neoptera</taxon>
        <taxon>Endopterygota</taxon>
        <taxon>Diptera</taxon>
        <taxon>Nematocera</taxon>
        <taxon>Sciaroidea</taxon>
        <taxon>Sciaridae</taxon>
        <taxon>Pseudolycoriella</taxon>
    </lineage>
</organism>
<evidence type="ECO:0000313" key="6">
    <source>
        <dbReference type="EMBL" id="KAJ6646317.1"/>
    </source>
</evidence>
<proteinExistence type="inferred from homology"/>
<dbReference type="InterPro" id="IPR024548">
    <property type="entry name" value="Cu2_monoox_C"/>
</dbReference>
<name>A0A9Q0NAF7_9DIPT</name>
<evidence type="ECO:0000259" key="4">
    <source>
        <dbReference type="Pfam" id="PF01082"/>
    </source>
</evidence>
<protein>
    <submittedName>
        <fullName evidence="6">MOXD1 like 2</fullName>
    </submittedName>
</protein>